<reference evidence="15" key="1">
    <citation type="submission" date="2020-04" db="EMBL/GenBank/DDBJ databases">
        <authorList>
            <person name="Zhang T."/>
        </authorList>
    </citation>
    <scope>NUCLEOTIDE SEQUENCE</scope>
    <source>
        <strain evidence="15">HKST-UBA02</strain>
    </source>
</reference>
<dbReference type="FunFam" id="1.10.1670.10:FF:000001">
    <property type="entry name" value="Endonuclease III"/>
    <property type="match status" value="1"/>
</dbReference>
<evidence type="ECO:0000256" key="10">
    <source>
        <dbReference type="ARBA" id="ARBA00023239"/>
    </source>
</evidence>
<feature type="domain" description="HhH-GPD" evidence="14">
    <location>
        <begin position="58"/>
        <end position="205"/>
    </location>
</feature>
<dbReference type="EMBL" id="JAGQHS010000038">
    <property type="protein sequence ID" value="MCA9755997.1"/>
    <property type="molecule type" value="Genomic_DNA"/>
</dbReference>
<keyword evidence="7 12" id="KW-0411">Iron-sulfur</keyword>
<dbReference type="CDD" id="cd00056">
    <property type="entry name" value="ENDO3c"/>
    <property type="match status" value="1"/>
</dbReference>
<feature type="compositionally biased region" description="Low complexity" evidence="13">
    <location>
        <begin position="263"/>
        <end position="283"/>
    </location>
</feature>
<keyword evidence="3 12" id="KW-0479">Metal-binding</keyword>
<dbReference type="FunFam" id="1.10.340.30:FF:000001">
    <property type="entry name" value="Endonuclease III"/>
    <property type="match status" value="1"/>
</dbReference>
<dbReference type="SMART" id="SM00525">
    <property type="entry name" value="FES"/>
    <property type="match status" value="1"/>
</dbReference>
<dbReference type="SUPFAM" id="SSF48150">
    <property type="entry name" value="DNA-glycosylase"/>
    <property type="match status" value="1"/>
</dbReference>
<sequence length="300" mass="32899">MSGSRRTTTRIPGDRPEVPRELVLRARRIDRSLQKAYPDAHCALDFQSPLDLYVATVLSAQCTDERVNMVTPHLFARCRRPEDYLALGPAGLEEIIRSTGFFRAKARNILAGCQAILDRHDGELPRTMEELVKIPGCGRKTANVILGNAFGTPGITVDTHMGRIARRLEFTAEKDPVKVEAELQQLIPEQDWTMFSHRVISHGRAICDARKPLCTECPIRRDCPYPDTIDALPVAKAAKTAKTPKASSRANAQASTKTKKTSTAKASPTARTSKPGKRSSAAKTSKKATKAGKRTKKASA</sequence>
<dbReference type="GO" id="GO:0046872">
    <property type="term" value="F:metal ion binding"/>
    <property type="evidence" value="ECO:0007669"/>
    <property type="project" value="UniProtKB-KW"/>
</dbReference>
<dbReference type="Gene3D" id="1.10.1670.10">
    <property type="entry name" value="Helix-hairpin-Helix base-excision DNA repair enzymes (C-terminal)"/>
    <property type="match status" value="1"/>
</dbReference>
<dbReference type="InterPro" id="IPR005759">
    <property type="entry name" value="Nth"/>
</dbReference>
<keyword evidence="2 12" id="KW-0004">4Fe-4S</keyword>
<proteinExistence type="inferred from homology"/>
<evidence type="ECO:0000256" key="9">
    <source>
        <dbReference type="ARBA" id="ARBA00023204"/>
    </source>
</evidence>
<evidence type="ECO:0000259" key="14">
    <source>
        <dbReference type="SMART" id="SM00478"/>
    </source>
</evidence>
<dbReference type="GO" id="GO:0051539">
    <property type="term" value="F:4 iron, 4 sulfur cluster binding"/>
    <property type="evidence" value="ECO:0007669"/>
    <property type="project" value="UniProtKB-UniRule"/>
</dbReference>
<dbReference type="Pfam" id="PF00730">
    <property type="entry name" value="HhH-GPD"/>
    <property type="match status" value="1"/>
</dbReference>
<evidence type="ECO:0000256" key="8">
    <source>
        <dbReference type="ARBA" id="ARBA00023125"/>
    </source>
</evidence>
<evidence type="ECO:0000256" key="13">
    <source>
        <dbReference type="SAM" id="MobiDB-lite"/>
    </source>
</evidence>
<comment type="cofactor">
    <cofactor evidence="12">
        <name>[4Fe-4S] cluster</name>
        <dbReference type="ChEBI" id="CHEBI:49883"/>
    </cofactor>
    <text evidence="12">Binds 1 [4Fe-4S] cluster.</text>
</comment>
<dbReference type="InterPro" id="IPR004035">
    <property type="entry name" value="Endouclease-III_FeS-bd_BS"/>
</dbReference>
<keyword evidence="6 12" id="KW-0408">Iron</keyword>
<feature type="compositionally biased region" description="Basic residues" evidence="13">
    <location>
        <begin position="284"/>
        <end position="300"/>
    </location>
</feature>
<dbReference type="GO" id="GO:0019104">
    <property type="term" value="F:DNA N-glycosylase activity"/>
    <property type="evidence" value="ECO:0007669"/>
    <property type="project" value="UniProtKB-UniRule"/>
</dbReference>
<dbReference type="Proteomes" id="UP000739538">
    <property type="component" value="Unassembled WGS sequence"/>
</dbReference>
<dbReference type="NCBIfam" id="TIGR01083">
    <property type="entry name" value="nth"/>
    <property type="match status" value="1"/>
</dbReference>
<evidence type="ECO:0000256" key="5">
    <source>
        <dbReference type="ARBA" id="ARBA00022801"/>
    </source>
</evidence>
<dbReference type="GO" id="GO:0006285">
    <property type="term" value="P:base-excision repair, AP site formation"/>
    <property type="evidence" value="ECO:0007669"/>
    <property type="project" value="TreeGrafter"/>
</dbReference>
<dbReference type="InterPro" id="IPR003651">
    <property type="entry name" value="Endonuclease3_FeS-loop_motif"/>
</dbReference>
<dbReference type="Gene3D" id="1.10.340.30">
    <property type="entry name" value="Hypothetical protein, domain 2"/>
    <property type="match status" value="1"/>
</dbReference>
<keyword evidence="15" id="KW-0255">Endonuclease</keyword>
<dbReference type="PROSITE" id="PS00764">
    <property type="entry name" value="ENDONUCLEASE_III_1"/>
    <property type="match status" value="1"/>
</dbReference>
<feature type="binding site" evidence="12">
    <location>
        <position position="214"/>
    </location>
    <ligand>
        <name>[4Fe-4S] cluster</name>
        <dbReference type="ChEBI" id="CHEBI:49883"/>
    </ligand>
</feature>
<feature type="binding site" evidence="12">
    <location>
        <position position="207"/>
    </location>
    <ligand>
        <name>[4Fe-4S] cluster</name>
        <dbReference type="ChEBI" id="CHEBI:49883"/>
    </ligand>
</feature>
<dbReference type="InterPro" id="IPR011257">
    <property type="entry name" value="DNA_glycosylase"/>
</dbReference>
<evidence type="ECO:0000256" key="12">
    <source>
        <dbReference type="HAMAP-Rule" id="MF_00942"/>
    </source>
</evidence>
<dbReference type="Pfam" id="PF00633">
    <property type="entry name" value="HHH"/>
    <property type="match status" value="1"/>
</dbReference>
<keyword evidence="10 12" id="KW-0456">Lyase</keyword>
<evidence type="ECO:0000256" key="2">
    <source>
        <dbReference type="ARBA" id="ARBA00022485"/>
    </source>
</evidence>
<dbReference type="InterPro" id="IPR000445">
    <property type="entry name" value="HhH_motif"/>
</dbReference>
<evidence type="ECO:0000256" key="6">
    <source>
        <dbReference type="ARBA" id="ARBA00023004"/>
    </source>
</evidence>
<accession>A0A956NBY8</accession>
<dbReference type="SMART" id="SM00478">
    <property type="entry name" value="ENDO3c"/>
    <property type="match status" value="1"/>
</dbReference>
<name>A0A956NBY8_UNCEI</name>
<evidence type="ECO:0000256" key="1">
    <source>
        <dbReference type="ARBA" id="ARBA00008343"/>
    </source>
</evidence>
<evidence type="ECO:0000256" key="11">
    <source>
        <dbReference type="ARBA" id="ARBA00023295"/>
    </source>
</evidence>
<feature type="binding site" evidence="12">
    <location>
        <position position="217"/>
    </location>
    <ligand>
        <name>[4Fe-4S] cluster</name>
        <dbReference type="ChEBI" id="CHEBI:49883"/>
    </ligand>
</feature>
<feature type="region of interest" description="Disordered" evidence="13">
    <location>
        <begin position="239"/>
        <end position="300"/>
    </location>
</feature>
<protein>
    <recommendedName>
        <fullName evidence="12">Endonuclease III</fullName>
        <ecNumber evidence="12">4.2.99.18</ecNumber>
    </recommendedName>
    <alternativeName>
        <fullName evidence="12">DNA-(apurinic or apyrimidinic site) lyase</fullName>
    </alternativeName>
</protein>
<dbReference type="AlphaFoldDB" id="A0A956NBY8"/>
<dbReference type="EC" id="4.2.99.18" evidence="12"/>
<evidence type="ECO:0000313" key="16">
    <source>
        <dbReference type="Proteomes" id="UP000739538"/>
    </source>
</evidence>
<keyword evidence="4 12" id="KW-0227">DNA damage</keyword>
<dbReference type="GO" id="GO:0003677">
    <property type="term" value="F:DNA binding"/>
    <property type="evidence" value="ECO:0007669"/>
    <property type="project" value="UniProtKB-UniRule"/>
</dbReference>
<evidence type="ECO:0000256" key="3">
    <source>
        <dbReference type="ARBA" id="ARBA00022723"/>
    </source>
</evidence>
<keyword evidence="8 12" id="KW-0238">DNA-binding</keyword>
<organism evidence="15 16">
    <name type="scientific">Eiseniibacteriota bacterium</name>
    <dbReference type="NCBI Taxonomy" id="2212470"/>
    <lineage>
        <taxon>Bacteria</taxon>
        <taxon>Candidatus Eiseniibacteriota</taxon>
    </lineage>
</organism>
<evidence type="ECO:0000256" key="7">
    <source>
        <dbReference type="ARBA" id="ARBA00023014"/>
    </source>
</evidence>
<reference evidence="15" key="2">
    <citation type="journal article" date="2021" name="Microbiome">
        <title>Successional dynamics and alternative stable states in a saline activated sludge microbial community over 9 years.</title>
        <authorList>
            <person name="Wang Y."/>
            <person name="Ye J."/>
            <person name="Ju F."/>
            <person name="Liu L."/>
            <person name="Boyd J.A."/>
            <person name="Deng Y."/>
            <person name="Parks D.H."/>
            <person name="Jiang X."/>
            <person name="Yin X."/>
            <person name="Woodcroft B.J."/>
            <person name="Tyson G.W."/>
            <person name="Hugenholtz P."/>
            <person name="Polz M.F."/>
            <person name="Zhang T."/>
        </authorList>
    </citation>
    <scope>NUCLEOTIDE SEQUENCE</scope>
    <source>
        <strain evidence="15">HKST-UBA02</strain>
    </source>
</reference>
<evidence type="ECO:0000256" key="4">
    <source>
        <dbReference type="ARBA" id="ARBA00022763"/>
    </source>
</evidence>
<dbReference type="InterPro" id="IPR023170">
    <property type="entry name" value="HhH_base_excis_C"/>
</dbReference>
<keyword evidence="15" id="KW-0540">Nuclease</keyword>
<feature type="compositionally biased region" description="Low complexity" evidence="13">
    <location>
        <begin position="239"/>
        <end position="256"/>
    </location>
</feature>
<evidence type="ECO:0000313" key="15">
    <source>
        <dbReference type="EMBL" id="MCA9755997.1"/>
    </source>
</evidence>
<dbReference type="GO" id="GO:0140078">
    <property type="term" value="F:class I DNA-(apurinic or apyrimidinic site) endonuclease activity"/>
    <property type="evidence" value="ECO:0007669"/>
    <property type="project" value="UniProtKB-EC"/>
</dbReference>
<dbReference type="PANTHER" id="PTHR10359">
    <property type="entry name" value="A/G-SPECIFIC ADENINE GLYCOSYLASE/ENDONUCLEASE III"/>
    <property type="match status" value="1"/>
</dbReference>
<comment type="catalytic activity">
    <reaction evidence="12">
        <text>2'-deoxyribonucleotide-(2'-deoxyribose 5'-phosphate)-2'-deoxyribonucleotide-DNA = a 3'-end 2'-deoxyribonucleotide-(2,3-dehydro-2,3-deoxyribose 5'-phosphate)-DNA + a 5'-end 5'-phospho-2'-deoxyribonucleoside-DNA + H(+)</text>
        <dbReference type="Rhea" id="RHEA:66592"/>
        <dbReference type="Rhea" id="RHEA-COMP:13180"/>
        <dbReference type="Rhea" id="RHEA-COMP:16897"/>
        <dbReference type="Rhea" id="RHEA-COMP:17067"/>
        <dbReference type="ChEBI" id="CHEBI:15378"/>
        <dbReference type="ChEBI" id="CHEBI:136412"/>
        <dbReference type="ChEBI" id="CHEBI:157695"/>
        <dbReference type="ChEBI" id="CHEBI:167181"/>
        <dbReference type="EC" id="4.2.99.18"/>
    </reaction>
</comment>
<comment type="function">
    <text evidence="12">DNA repair enzyme that has both DNA N-glycosylase activity and AP-lyase activity. The DNA N-glycosylase activity releases various damaged pyrimidines from DNA by cleaving the N-glycosidic bond, leaving an AP (apurinic/apyrimidinic) site. The AP-lyase activity cleaves the phosphodiester bond 3' to the AP site by a beta-elimination, leaving a 3'-terminal unsaturated sugar and a product with a terminal 5'-phosphate.</text>
</comment>
<dbReference type="HAMAP" id="MF_00942">
    <property type="entry name" value="Nth"/>
    <property type="match status" value="1"/>
</dbReference>
<keyword evidence="5 12" id="KW-0378">Hydrolase</keyword>
<keyword evidence="11 12" id="KW-0326">Glycosidase</keyword>
<comment type="similarity">
    <text evidence="1 12">Belongs to the Nth/MutY family.</text>
</comment>
<feature type="binding site" evidence="12">
    <location>
        <position position="223"/>
    </location>
    <ligand>
        <name>[4Fe-4S] cluster</name>
        <dbReference type="ChEBI" id="CHEBI:49883"/>
    </ligand>
</feature>
<dbReference type="PANTHER" id="PTHR10359:SF18">
    <property type="entry name" value="ENDONUCLEASE III"/>
    <property type="match status" value="1"/>
</dbReference>
<comment type="caution">
    <text evidence="15">The sequence shown here is derived from an EMBL/GenBank/DDBJ whole genome shotgun (WGS) entry which is preliminary data.</text>
</comment>
<keyword evidence="9 12" id="KW-0234">DNA repair</keyword>
<dbReference type="InterPro" id="IPR003265">
    <property type="entry name" value="HhH-GPD_domain"/>
</dbReference>
<gene>
    <name evidence="12 15" type="primary">nth</name>
    <name evidence="15" type="ORF">KDA27_09365</name>
</gene>